<protein>
    <submittedName>
        <fullName evidence="1">Uncharacterized protein</fullName>
    </submittedName>
</protein>
<keyword evidence="2" id="KW-1185">Reference proteome</keyword>
<dbReference type="EMBL" id="MZ130479">
    <property type="protein sequence ID" value="QWM89521.1"/>
    <property type="molecule type" value="Genomic_DNA"/>
</dbReference>
<organism evidence="1 2">
    <name type="scientific">uncultured phage cr36_1</name>
    <dbReference type="NCBI Taxonomy" id="2986397"/>
    <lineage>
        <taxon>Viruses</taxon>
        <taxon>Duplodnaviria</taxon>
        <taxon>Heunggongvirae</taxon>
        <taxon>Uroviricota</taxon>
        <taxon>Caudoviricetes</taxon>
        <taxon>Crassvirales</taxon>
        <taxon>Intestiviridae</taxon>
        <taxon>Churivirinae</taxon>
        <taxon>Jahgtovirus</taxon>
        <taxon>Jahgtovirus gastrointestinalis</taxon>
    </lineage>
</organism>
<dbReference type="GeneID" id="75690980"/>
<dbReference type="KEGG" id="vg:75690980"/>
<dbReference type="RefSeq" id="YP_010359093.1">
    <property type="nucleotide sequence ID" value="NC_062769.1"/>
</dbReference>
<evidence type="ECO:0000313" key="2">
    <source>
        <dbReference type="Proteomes" id="UP000827426"/>
    </source>
</evidence>
<dbReference type="Proteomes" id="UP000827426">
    <property type="component" value="Segment"/>
</dbReference>
<sequence length="114" mass="13565">MEEKEFIKLVRELHLLQLKVLGEEHLSIEIRLSRIKPAAYVSFFLNIYDSQRNIRELYFKIMYSDSMYNGETKNKNSIVNKRILNEIKEKVKESLLLYGGRKRSEAERSDVPIK</sequence>
<evidence type="ECO:0000313" key="1">
    <source>
        <dbReference type="EMBL" id="QWM89521.1"/>
    </source>
</evidence>
<reference evidence="1 2" key="1">
    <citation type="submission" date="2021-04" db="EMBL/GenBank/DDBJ databases">
        <authorList>
            <person name="Shkoporov A.N."/>
            <person name="Stockdale S.R."/>
            <person name="Guerin E."/>
            <person name="Ross R.P."/>
            <person name="Hill C."/>
        </authorList>
    </citation>
    <scope>NUCLEOTIDE SEQUENCE [LARGE SCALE GENOMIC DNA]</scope>
    <source>
        <strain evidence="2">cr36_1</strain>
    </source>
</reference>
<name>A0AAE7RUC5_9CAUD</name>
<proteinExistence type="predicted"/>
<gene>
    <name evidence="1" type="primary">gp_16205</name>
</gene>
<accession>A0AAE7RUC5</accession>